<accession>A0A0D3CVY8</accession>
<dbReference type="Pfam" id="PF00646">
    <property type="entry name" value="F-box"/>
    <property type="match status" value="1"/>
</dbReference>
<dbReference type="OMA" id="TYVIYEY"/>
<dbReference type="InterPro" id="IPR053781">
    <property type="entry name" value="F-box_AtFBL13-like"/>
</dbReference>
<dbReference type="STRING" id="109376.A0A0D3CVY8"/>
<proteinExistence type="predicted"/>
<dbReference type="Pfam" id="PF24758">
    <property type="entry name" value="LRR_At5g56370"/>
    <property type="match status" value="1"/>
</dbReference>
<dbReference type="InterPro" id="IPR050232">
    <property type="entry name" value="FBL13/AtMIF1-like"/>
</dbReference>
<dbReference type="SMART" id="SM00579">
    <property type="entry name" value="FBD"/>
    <property type="match status" value="1"/>
</dbReference>
<organism evidence="2 3">
    <name type="scientific">Brassica oleracea var. oleracea</name>
    <dbReference type="NCBI Taxonomy" id="109376"/>
    <lineage>
        <taxon>Eukaryota</taxon>
        <taxon>Viridiplantae</taxon>
        <taxon>Streptophyta</taxon>
        <taxon>Embryophyta</taxon>
        <taxon>Tracheophyta</taxon>
        <taxon>Spermatophyta</taxon>
        <taxon>Magnoliopsida</taxon>
        <taxon>eudicotyledons</taxon>
        <taxon>Gunneridae</taxon>
        <taxon>Pentapetalae</taxon>
        <taxon>rosids</taxon>
        <taxon>malvids</taxon>
        <taxon>Brassicales</taxon>
        <taxon>Brassicaceae</taxon>
        <taxon>Brassiceae</taxon>
        <taxon>Brassica</taxon>
    </lineage>
</organism>
<dbReference type="InterPro" id="IPR055411">
    <property type="entry name" value="LRR_FXL15/At3g58940/PEG3-like"/>
</dbReference>
<dbReference type="PROSITE" id="PS50181">
    <property type="entry name" value="FBOX"/>
    <property type="match status" value="1"/>
</dbReference>
<evidence type="ECO:0000313" key="2">
    <source>
        <dbReference type="EnsemblPlants" id="Bo6g081540.1"/>
    </source>
</evidence>
<dbReference type="AlphaFoldDB" id="A0A0D3CVY8"/>
<dbReference type="CDD" id="cd22160">
    <property type="entry name" value="F-box_AtFBL13-like"/>
    <property type="match status" value="1"/>
</dbReference>
<dbReference type="Gramene" id="Bo6g081540.1">
    <property type="protein sequence ID" value="Bo6g081540.1"/>
    <property type="gene ID" value="Bo6g081540"/>
</dbReference>
<dbReference type="InterPro" id="IPR001810">
    <property type="entry name" value="F-box_dom"/>
</dbReference>
<dbReference type="InterPro" id="IPR032675">
    <property type="entry name" value="LRR_dom_sf"/>
</dbReference>
<dbReference type="HOGENOM" id="CLU_010721_1_3_1"/>
<dbReference type="SUPFAM" id="SSF81383">
    <property type="entry name" value="F-box domain"/>
    <property type="match status" value="1"/>
</dbReference>
<dbReference type="Proteomes" id="UP000032141">
    <property type="component" value="Chromosome C6"/>
</dbReference>
<dbReference type="EnsemblPlants" id="Bo6g081540.1">
    <property type="protein sequence ID" value="Bo6g081540.1"/>
    <property type="gene ID" value="Bo6g081540"/>
</dbReference>
<dbReference type="SUPFAM" id="SSF52047">
    <property type="entry name" value="RNI-like"/>
    <property type="match status" value="1"/>
</dbReference>
<dbReference type="PANTHER" id="PTHR31900">
    <property type="entry name" value="F-BOX/RNI SUPERFAMILY PROTEIN-RELATED"/>
    <property type="match status" value="1"/>
</dbReference>
<dbReference type="InterPro" id="IPR036047">
    <property type="entry name" value="F-box-like_dom_sf"/>
</dbReference>
<reference evidence="2" key="2">
    <citation type="submission" date="2015-03" db="UniProtKB">
        <authorList>
            <consortium name="EnsemblPlants"/>
        </authorList>
    </citation>
    <scope>IDENTIFICATION</scope>
</reference>
<name>A0A0D3CVY8_BRAOL</name>
<sequence>MDGDGVKRVRSTNQPGEVDRISHLPDCLIFKVLLSLPTKEVVKTSTLSTRWNHIWKHVPGLNLEYDDFSEHDSFVSFIDSFLSFNRDTRLHMFKLTYDYSEADEPEPSLVRRWLDTVSRMKVETLDVTDDSAESWELEMTPALYTCGSLVSLKLVGLTLPSPDLVSLPSLKDINLILVEFTDEWALEKFISQCPSLKNLCIERSFGDDIPMLRVRSQSLLTFIHIVDSHESFDDERILEIDAPMLKYLKLSDGRTASFKLEDTASLVGVHINTAFNLTSTRRFCPNDAQKRNMIQNFLLMISRVDNIVIASCTLEVTYVIYEYSRYEQLPVFRNLSSLRVNLDGYVWEMLPVFLESCPNLTTLVLGSIQNHVKVGITVSPRRPRVLPSLKYVEIERPFKGDALEMQLVGYLLVNSQSLKKLTLSLDDSLKKERSVIFNELLLMPRLSSTCEVVVLSDDPYDITNESAYKFVL</sequence>
<reference evidence="2 3" key="1">
    <citation type="journal article" date="2014" name="Genome Biol.">
        <title>Transcriptome and methylome profiling reveals relics of genome dominance in the mesopolyploid Brassica oleracea.</title>
        <authorList>
            <person name="Parkin I.A."/>
            <person name="Koh C."/>
            <person name="Tang H."/>
            <person name="Robinson S.J."/>
            <person name="Kagale S."/>
            <person name="Clarke W.E."/>
            <person name="Town C.D."/>
            <person name="Nixon J."/>
            <person name="Krishnakumar V."/>
            <person name="Bidwell S.L."/>
            <person name="Denoeud F."/>
            <person name="Belcram H."/>
            <person name="Links M.G."/>
            <person name="Just J."/>
            <person name="Clarke C."/>
            <person name="Bender T."/>
            <person name="Huebert T."/>
            <person name="Mason A.S."/>
            <person name="Pires J.C."/>
            <person name="Barker G."/>
            <person name="Moore J."/>
            <person name="Walley P.G."/>
            <person name="Manoli S."/>
            <person name="Batley J."/>
            <person name="Edwards D."/>
            <person name="Nelson M.N."/>
            <person name="Wang X."/>
            <person name="Paterson A.H."/>
            <person name="King G."/>
            <person name="Bancroft I."/>
            <person name="Chalhoub B."/>
            <person name="Sharpe A.G."/>
        </authorList>
    </citation>
    <scope>NUCLEOTIDE SEQUENCE</scope>
    <source>
        <strain evidence="2 3">cv. TO1000</strain>
    </source>
</reference>
<protein>
    <recommendedName>
        <fullName evidence="1">F-box domain-containing protein</fullName>
    </recommendedName>
</protein>
<feature type="domain" description="F-box" evidence="1">
    <location>
        <begin position="18"/>
        <end position="68"/>
    </location>
</feature>
<dbReference type="InterPro" id="IPR006566">
    <property type="entry name" value="FBD"/>
</dbReference>
<evidence type="ECO:0000259" key="1">
    <source>
        <dbReference type="PROSITE" id="PS50181"/>
    </source>
</evidence>
<dbReference type="PANTHER" id="PTHR31900:SF33">
    <property type="entry name" value="PROTEIN WITH RNI-LIKE_FBD-LIKE DOMAIN"/>
    <property type="match status" value="1"/>
</dbReference>
<dbReference type="Gene3D" id="3.80.10.10">
    <property type="entry name" value="Ribonuclease Inhibitor"/>
    <property type="match status" value="1"/>
</dbReference>
<keyword evidence="3" id="KW-1185">Reference proteome</keyword>
<dbReference type="Pfam" id="PF08387">
    <property type="entry name" value="FBD"/>
    <property type="match status" value="1"/>
</dbReference>
<evidence type="ECO:0000313" key="3">
    <source>
        <dbReference type="Proteomes" id="UP000032141"/>
    </source>
</evidence>